<evidence type="ECO:0008006" key="3">
    <source>
        <dbReference type="Google" id="ProtNLM"/>
    </source>
</evidence>
<proteinExistence type="predicted"/>
<gene>
    <name evidence="1" type="ORF">IAB14_03535</name>
</gene>
<accession>A0A9D1NC37</accession>
<dbReference type="EMBL" id="DVOH01000024">
    <property type="protein sequence ID" value="HIV00171.1"/>
    <property type="molecule type" value="Genomic_DNA"/>
</dbReference>
<dbReference type="AlphaFoldDB" id="A0A9D1NC37"/>
<reference evidence="1" key="1">
    <citation type="submission" date="2020-10" db="EMBL/GenBank/DDBJ databases">
        <authorList>
            <person name="Gilroy R."/>
        </authorList>
    </citation>
    <scope>NUCLEOTIDE SEQUENCE</scope>
    <source>
        <strain evidence="1">23406</strain>
    </source>
</reference>
<reference evidence="1" key="2">
    <citation type="journal article" date="2021" name="PeerJ">
        <title>Extensive microbial diversity within the chicken gut microbiome revealed by metagenomics and culture.</title>
        <authorList>
            <person name="Gilroy R."/>
            <person name="Ravi A."/>
            <person name="Getino M."/>
            <person name="Pursley I."/>
            <person name="Horton D.L."/>
            <person name="Alikhan N.F."/>
            <person name="Baker D."/>
            <person name="Gharbi K."/>
            <person name="Hall N."/>
            <person name="Watson M."/>
            <person name="Adriaenssens E.M."/>
            <person name="Foster-Nyarko E."/>
            <person name="Jarju S."/>
            <person name="Secka A."/>
            <person name="Antonio M."/>
            <person name="Oren A."/>
            <person name="Chaudhuri R.R."/>
            <person name="La Ragione R."/>
            <person name="Hildebrand F."/>
            <person name="Pallen M.J."/>
        </authorList>
    </citation>
    <scope>NUCLEOTIDE SEQUENCE</scope>
    <source>
        <strain evidence="1">23406</strain>
    </source>
</reference>
<protein>
    <recommendedName>
        <fullName evidence="3">Helix-turn-helix type 11 domain-containing protein</fullName>
    </recommendedName>
</protein>
<organism evidence="1 2">
    <name type="scientific">Candidatus Stercoripulliclostridium merdipullorum</name>
    <dbReference type="NCBI Taxonomy" id="2840952"/>
    <lineage>
        <taxon>Bacteria</taxon>
        <taxon>Bacillati</taxon>
        <taxon>Bacillota</taxon>
        <taxon>Clostridia</taxon>
        <taxon>Eubacteriales</taxon>
        <taxon>Candidatus Stercoripulliclostridium</taxon>
    </lineage>
</organism>
<comment type="caution">
    <text evidence="1">The sequence shown here is derived from an EMBL/GenBank/DDBJ whole genome shotgun (WGS) entry which is preliminary data.</text>
</comment>
<dbReference type="Proteomes" id="UP000886891">
    <property type="component" value="Unassembled WGS sequence"/>
</dbReference>
<sequence length="112" mass="13330">MNAKKPLIVYVLKVLESNTDRDHPMTQVKIAEWIDPVLPCDRKTVGRNIKTLQAMGYPIVKTSKGFYMDRRQFNAEEIRFVLRAVMFAEGKDEEEKVELYKKLHRAFQVRWW</sequence>
<name>A0A9D1NC37_9FIRM</name>
<evidence type="ECO:0000313" key="2">
    <source>
        <dbReference type="Proteomes" id="UP000886891"/>
    </source>
</evidence>
<evidence type="ECO:0000313" key="1">
    <source>
        <dbReference type="EMBL" id="HIV00171.1"/>
    </source>
</evidence>